<dbReference type="Proteomes" id="UP000295344">
    <property type="component" value="Unassembled WGS sequence"/>
</dbReference>
<protein>
    <submittedName>
        <fullName evidence="1">Uncharacterized protein</fullName>
    </submittedName>
</protein>
<sequence>MREWAIRGGRVVVDEVSGGPRAIVADARPELRYLLDPAHERWHSDEHRWGSGFLISTGGSARWNVPERLRVDASGSVAEHRLLPDVTLTIERRVEDGALRETHRVANRGDRLLGIGSLGVVVPIHDVYDAAEISLAEAVHAHVWTGGGTGWLLAVPMSGDGPVLRLRLEEGRLGAYSIESRNEFTGSNVRGHLVLQPTDGARNETAFGGQRALLVPPGDETVLSWTIAIEPDAASAEAAVAPGWSVDRVAAEVGEAIRVAGTADVEAVDALEVRRDADGALLTARQPGVHHVDIAGTRTAVLLHPPIRELVLARIVAILGRHRSFERRGVDAAAFVPADATTGLTRLASGWPDWSDGAERVGMPALLQEARKRGWSDGAADDALREWLRFARERLIEPDGTARSGSSTLRPTTRLYDAPALAHLFAEQSVLDGSPEDLELAARVLERAEALGAGAHLSIGHPEAMLLVADLLAADGQQSRAEALEAAIHASADHFAALGTRLPAHEVNYEQSMVAPLVTLFARSYERRPDARVLAAMTEALRWMRAFGGPQPHVRLHRIGIRHWDGYWFGALRRWGDTFPHYWSVLSAIALERLPDGLRTPALDAEAEAIWRANLADFGADGSASCAFVLPSTVDGVPAHSPDPLANDQDWALALLLRSRTFAA</sequence>
<dbReference type="OrthoDB" id="1991740at2"/>
<reference evidence="1 2" key="1">
    <citation type="submission" date="2019-03" db="EMBL/GenBank/DDBJ databases">
        <title>Genomic Encyclopedia of Archaeal and Bacterial Type Strains, Phase II (KMG-II): from individual species to whole genera.</title>
        <authorList>
            <person name="Goeker M."/>
        </authorList>
    </citation>
    <scope>NUCLEOTIDE SEQUENCE [LARGE SCALE GENOMIC DNA]</scope>
    <source>
        <strain evidence="1 2">DSM 24782</strain>
    </source>
</reference>
<name>A0A4R7FRX7_9MICO</name>
<dbReference type="RefSeq" id="WP_133765231.1">
    <property type="nucleotide sequence ID" value="NZ_BAAARP010000001.1"/>
</dbReference>
<evidence type="ECO:0000313" key="2">
    <source>
        <dbReference type="Proteomes" id="UP000295344"/>
    </source>
</evidence>
<comment type="caution">
    <text evidence="1">The sequence shown here is derived from an EMBL/GenBank/DDBJ whole genome shotgun (WGS) entry which is preliminary data.</text>
</comment>
<keyword evidence="2" id="KW-1185">Reference proteome</keyword>
<dbReference type="EMBL" id="SOAM01000001">
    <property type="protein sequence ID" value="TDS80516.1"/>
    <property type="molecule type" value="Genomic_DNA"/>
</dbReference>
<organism evidence="1 2">
    <name type="scientific">Amnibacterium kyonggiense</name>
    <dbReference type="NCBI Taxonomy" id="595671"/>
    <lineage>
        <taxon>Bacteria</taxon>
        <taxon>Bacillati</taxon>
        <taxon>Actinomycetota</taxon>
        <taxon>Actinomycetes</taxon>
        <taxon>Micrococcales</taxon>
        <taxon>Microbacteriaceae</taxon>
        <taxon>Amnibacterium</taxon>
    </lineage>
</organism>
<accession>A0A4R7FRX7</accession>
<evidence type="ECO:0000313" key="1">
    <source>
        <dbReference type="EMBL" id="TDS80516.1"/>
    </source>
</evidence>
<gene>
    <name evidence="1" type="ORF">CLV52_1082</name>
</gene>
<dbReference type="AlphaFoldDB" id="A0A4R7FRX7"/>
<proteinExistence type="predicted"/>